<dbReference type="AlphaFoldDB" id="K9DHP1"/>
<evidence type="ECO:0000313" key="1">
    <source>
        <dbReference type="EMBL" id="EKU78307.1"/>
    </source>
</evidence>
<organism evidence="1 2">
    <name type="scientific">Veillonella seminalis ACS-216-V-Col6b</name>
    <dbReference type="NCBI Taxonomy" id="883156"/>
    <lineage>
        <taxon>Bacteria</taxon>
        <taxon>Bacillati</taxon>
        <taxon>Bacillota</taxon>
        <taxon>Negativicutes</taxon>
        <taxon>Veillonellales</taxon>
        <taxon>Veillonellaceae</taxon>
        <taxon>Veillonella</taxon>
    </lineage>
</organism>
<protein>
    <recommendedName>
        <fullName evidence="3">DUF4393 domain-containing protein</fullName>
    </recommendedName>
</protein>
<dbReference type="PATRIC" id="fig|883156.3.peg.1187"/>
<evidence type="ECO:0008006" key="3">
    <source>
        <dbReference type="Google" id="ProtNLM"/>
    </source>
</evidence>
<accession>K9DHP1</accession>
<comment type="caution">
    <text evidence="1">The sequence shown here is derived from an EMBL/GenBank/DDBJ whole genome shotgun (WGS) entry which is preliminary data.</text>
</comment>
<name>K9DHP1_9FIRM</name>
<dbReference type="RefSeq" id="WP_006556100.1">
    <property type="nucleotide sequence ID" value="NZ_JH992937.1"/>
</dbReference>
<keyword evidence="2" id="KW-1185">Reference proteome</keyword>
<dbReference type="OrthoDB" id="7847964at2"/>
<dbReference type="HOGENOM" id="CLU_1019211_0_0_9"/>
<evidence type="ECO:0000313" key="2">
    <source>
        <dbReference type="Proteomes" id="UP000009891"/>
    </source>
</evidence>
<dbReference type="EMBL" id="AHAF01000008">
    <property type="protein sequence ID" value="EKU78307.1"/>
    <property type="molecule type" value="Genomic_DNA"/>
</dbReference>
<gene>
    <name evidence="1" type="ORF">HMPREF9282_01213</name>
</gene>
<dbReference type="Proteomes" id="UP000009891">
    <property type="component" value="Unassembled WGS sequence"/>
</dbReference>
<dbReference type="eggNOG" id="ENOG5033ASS">
    <property type="taxonomic scope" value="Bacteria"/>
</dbReference>
<reference evidence="1 2" key="1">
    <citation type="submission" date="2012-09" db="EMBL/GenBank/DDBJ databases">
        <title>The Genome Sequence of Veillonella ratti ACS-216-V-COL6B.</title>
        <authorList>
            <consortium name="The Broad Institute Genome Sequencing Platform"/>
            <person name="Earl A."/>
            <person name="Ward D."/>
            <person name="Feldgarden M."/>
            <person name="Gevers D."/>
            <person name="Saerens B."/>
            <person name="Vaneechoutte M."/>
            <person name="Walker B."/>
            <person name="Young S.K."/>
            <person name="Zeng Q."/>
            <person name="Gargeya S."/>
            <person name="Fitzgerald M."/>
            <person name="Haas B."/>
            <person name="Abouelleil A."/>
            <person name="Alvarado L."/>
            <person name="Arachchi H.M."/>
            <person name="Berlin A."/>
            <person name="Chapman S.B."/>
            <person name="Goldberg J."/>
            <person name="Griggs A."/>
            <person name="Gujja S."/>
            <person name="Hansen M."/>
            <person name="Howarth C."/>
            <person name="Imamovic A."/>
            <person name="Larimer J."/>
            <person name="McCowen C."/>
            <person name="Montmayeur A."/>
            <person name="Murphy C."/>
            <person name="Neiman D."/>
            <person name="Pearson M."/>
            <person name="Priest M."/>
            <person name="Roberts A."/>
            <person name="Saif S."/>
            <person name="Shea T."/>
            <person name="Sisk P."/>
            <person name="Sykes S."/>
            <person name="Wortman J."/>
            <person name="Nusbaum C."/>
            <person name="Birren B."/>
        </authorList>
    </citation>
    <scope>NUCLEOTIDE SEQUENCE [LARGE SCALE GENOMIC DNA]</scope>
    <source>
        <strain evidence="1 2">ACS-216-V-Col6b</strain>
    </source>
</reference>
<sequence length="273" mass="30978">MKDNPLDQNLAQIVATLTTKIYDDLAQKSVRNLGDMLSDITSAIAFCTLPFAVIGSKAKELRMKYAKFLEHTYSKVPEEHQVKPDNAISIPVIQNLLMSFDKQDIYEMYSNLLASASDNRHKEYVHPTFPFIVSQLGHLDAIILEKLYNEHHIHFLEFQITTSDAPFHTIEPFTLIKGFENDYAAVASSFNNLLRLGIIRKQPALLGPDNSDNIYAKIYDSPVFDSVRQFKPSYCEPYNIRLEHGTMELISGSFMPTIQGSLFLSSCFLNDSK</sequence>
<dbReference type="InterPro" id="IPR025506">
    <property type="entry name" value="Abi_alpha"/>
</dbReference>
<dbReference type="Pfam" id="PF14337">
    <property type="entry name" value="Abi_alpha"/>
    <property type="match status" value="1"/>
</dbReference>
<proteinExistence type="predicted"/>